<name>A0A0K0XTJ0_9GAMM</name>
<proteinExistence type="predicted"/>
<evidence type="ECO:0000313" key="7">
    <source>
        <dbReference type="EMBL" id="AKS41029.1"/>
    </source>
</evidence>
<evidence type="ECO:0000256" key="4">
    <source>
        <dbReference type="ARBA" id="ARBA00023136"/>
    </source>
</evidence>
<dbReference type="InterPro" id="IPR007016">
    <property type="entry name" value="O-antigen_ligase-rel_domated"/>
</dbReference>
<dbReference type="Pfam" id="PF00535">
    <property type="entry name" value="Glycos_transf_2"/>
    <property type="match status" value="1"/>
</dbReference>
<dbReference type="InterPro" id="IPR001173">
    <property type="entry name" value="Glyco_trans_2-like"/>
</dbReference>
<comment type="subcellular location">
    <subcellularLocation>
        <location evidence="1">Membrane</location>
        <topology evidence="1">Multi-pass membrane protein</topology>
    </subcellularLocation>
</comment>
<evidence type="ECO:0000256" key="2">
    <source>
        <dbReference type="ARBA" id="ARBA00022692"/>
    </source>
</evidence>
<evidence type="ECO:0000259" key="5">
    <source>
        <dbReference type="Pfam" id="PF00535"/>
    </source>
</evidence>
<feature type="domain" description="Glycosyltransferase 2-like" evidence="5">
    <location>
        <begin position="436"/>
        <end position="519"/>
    </location>
</feature>
<keyword evidence="3" id="KW-1133">Transmembrane helix</keyword>
<dbReference type="InterPro" id="IPR051533">
    <property type="entry name" value="WaaL-like"/>
</dbReference>
<reference evidence="7 8" key="1">
    <citation type="submission" date="2015-07" db="EMBL/GenBank/DDBJ databases">
        <authorList>
            <person name="Noorani M."/>
        </authorList>
    </citation>
    <scope>NUCLEOTIDE SEQUENCE [LARGE SCALE GENOMIC DNA]</scope>
    <source>
        <strain evidence="7 8">KCTC 42284</strain>
    </source>
</reference>
<evidence type="ECO:0000313" key="8">
    <source>
        <dbReference type="Proteomes" id="UP000066624"/>
    </source>
</evidence>
<dbReference type="Pfam" id="PF04932">
    <property type="entry name" value="Wzy_C"/>
    <property type="match status" value="1"/>
</dbReference>
<dbReference type="InterPro" id="IPR029044">
    <property type="entry name" value="Nucleotide-diphossugar_trans"/>
</dbReference>
<dbReference type="OrthoDB" id="9815923at2"/>
<keyword evidence="2" id="KW-0812">Transmembrane</keyword>
<dbReference type="CDD" id="cd02511">
    <property type="entry name" value="Beta4Glucosyltransferase"/>
    <property type="match status" value="1"/>
</dbReference>
<gene>
    <name evidence="7" type="ORF">WM2015_648</name>
</gene>
<keyword evidence="4" id="KW-0472">Membrane</keyword>
<feature type="domain" description="O-antigen ligase-related" evidence="6">
    <location>
        <begin position="194"/>
        <end position="350"/>
    </location>
</feature>
<evidence type="ECO:0000259" key="6">
    <source>
        <dbReference type="Pfam" id="PF04932"/>
    </source>
</evidence>
<accession>A0A0K0XTJ0</accession>
<dbReference type="KEGG" id="wma:WM2015_648"/>
<sequence length="683" mass="75763">MNLTEARSGSPPAWLQAGAAVVVFLALALGLVVPKLAGAGFLLLGLTAIVWLSIAKQWRPGDLVPIERLLCMAIVLFVVAWLLGWGINGLDPAGLEAVTRIARLLLIIPILLFIRQLDTIESAWWRGLTLGAIIAGAYAWWSFLSGQVGPFGERVVGTTNPLYFGGLSLAFALMLLPRLRDVSLPVSVRLLAVLALLLAISASALSGSRGAWVVLPLLLLIYLFTLGRSQPPVWRFGVPLAFMAIATAFLFSPASPMSERAMSGLDDLSALVRGEQAEGTIGRRMALWELAGEVIAEHPLSGSGPGAYPRRVTEAIAEGRIPEDFEDYEHPHNEYLSAWIQAGPLGLFALVLMFGIALRRHGRVWQTGLKRTRYLGWSGLAGLSTIAIMALSESLFERNIGIVWYGLIVALSAGLVHARRRVELSAPDSRRRHTISVIVICKDQAGEIDRCLGSVAGWADEIIVLDSGSSDDTVERCRRYTDQVHETDWPGFGLQKQRALDLARCDWVLSMDADEALSETLRREIDRVLAEDAPDHEGYRLCWVTHAFGQRLSFGHWARAPLRLFRRELGHFTPVAVHEKVVLEPGARIGFLEAPLDHYVYRDLAHARQKLSRYASLQARERYERGKRVRLAMTPLLRAGFNLLDNLILRTAFLDGRGGWTMSWLYTRYTYEKYRQLLELSRG</sequence>
<evidence type="ECO:0000256" key="1">
    <source>
        <dbReference type="ARBA" id="ARBA00004141"/>
    </source>
</evidence>
<dbReference type="AlphaFoldDB" id="A0A0K0XTJ0"/>
<dbReference type="SUPFAM" id="SSF53448">
    <property type="entry name" value="Nucleotide-diphospho-sugar transferases"/>
    <property type="match status" value="1"/>
</dbReference>
<dbReference type="GO" id="GO:0016020">
    <property type="term" value="C:membrane"/>
    <property type="evidence" value="ECO:0007669"/>
    <property type="project" value="UniProtKB-SubCell"/>
</dbReference>
<evidence type="ECO:0000256" key="3">
    <source>
        <dbReference type="ARBA" id="ARBA00022989"/>
    </source>
</evidence>
<dbReference type="RefSeq" id="WP_049724697.1">
    <property type="nucleotide sequence ID" value="NZ_CP012154.1"/>
</dbReference>
<dbReference type="PANTHER" id="PTHR37422">
    <property type="entry name" value="TEICHURONIC ACID BIOSYNTHESIS PROTEIN TUAE"/>
    <property type="match status" value="1"/>
</dbReference>
<keyword evidence="8" id="KW-1185">Reference proteome</keyword>
<dbReference type="Proteomes" id="UP000066624">
    <property type="component" value="Chromosome"/>
</dbReference>
<dbReference type="PANTHER" id="PTHR37422:SF17">
    <property type="entry name" value="O-ANTIGEN LIGASE"/>
    <property type="match status" value="1"/>
</dbReference>
<protein>
    <submittedName>
        <fullName evidence="7">Uncharacterized protein</fullName>
    </submittedName>
</protein>
<organism evidence="7 8">
    <name type="scientific">Wenzhouxiangella marina</name>
    <dbReference type="NCBI Taxonomy" id="1579979"/>
    <lineage>
        <taxon>Bacteria</taxon>
        <taxon>Pseudomonadati</taxon>
        <taxon>Pseudomonadota</taxon>
        <taxon>Gammaproteobacteria</taxon>
        <taxon>Chromatiales</taxon>
        <taxon>Wenzhouxiangellaceae</taxon>
        <taxon>Wenzhouxiangella</taxon>
    </lineage>
</organism>
<dbReference type="Gene3D" id="3.90.550.10">
    <property type="entry name" value="Spore Coat Polysaccharide Biosynthesis Protein SpsA, Chain A"/>
    <property type="match status" value="1"/>
</dbReference>
<dbReference type="EMBL" id="CP012154">
    <property type="protein sequence ID" value="AKS41029.1"/>
    <property type="molecule type" value="Genomic_DNA"/>
</dbReference>
<dbReference type="STRING" id="1579979.WM2015_648"/>